<dbReference type="EMBL" id="BAABFO010000014">
    <property type="protein sequence ID" value="GAA4335934.1"/>
    <property type="molecule type" value="Genomic_DNA"/>
</dbReference>
<protein>
    <submittedName>
        <fullName evidence="2">Alpha/beta fold hydrolase</fullName>
    </submittedName>
</protein>
<dbReference type="PANTHER" id="PTHR43798:SF33">
    <property type="entry name" value="HYDROLASE, PUTATIVE (AFU_ORTHOLOGUE AFUA_2G14860)-RELATED"/>
    <property type="match status" value="1"/>
</dbReference>
<organism evidence="2 3">
    <name type="scientific">Pigmentiphaga soli</name>
    <dbReference type="NCBI Taxonomy" id="1007095"/>
    <lineage>
        <taxon>Bacteria</taxon>
        <taxon>Pseudomonadati</taxon>
        <taxon>Pseudomonadota</taxon>
        <taxon>Betaproteobacteria</taxon>
        <taxon>Burkholderiales</taxon>
        <taxon>Alcaligenaceae</taxon>
        <taxon>Pigmentiphaga</taxon>
    </lineage>
</organism>
<evidence type="ECO:0000259" key="1">
    <source>
        <dbReference type="Pfam" id="PF12697"/>
    </source>
</evidence>
<proteinExistence type="predicted"/>
<dbReference type="Gene3D" id="3.40.50.1820">
    <property type="entry name" value="alpha/beta hydrolase"/>
    <property type="match status" value="1"/>
</dbReference>
<dbReference type="RefSeq" id="WP_345250650.1">
    <property type="nucleotide sequence ID" value="NZ_BAABFO010000014.1"/>
</dbReference>
<evidence type="ECO:0000313" key="2">
    <source>
        <dbReference type="EMBL" id="GAA4335934.1"/>
    </source>
</evidence>
<dbReference type="Proteomes" id="UP001501671">
    <property type="component" value="Unassembled WGS sequence"/>
</dbReference>
<keyword evidence="3" id="KW-1185">Reference proteome</keyword>
<dbReference type="PRINTS" id="PR00111">
    <property type="entry name" value="ABHYDROLASE"/>
</dbReference>
<dbReference type="InterPro" id="IPR029058">
    <property type="entry name" value="AB_hydrolase_fold"/>
</dbReference>
<evidence type="ECO:0000313" key="3">
    <source>
        <dbReference type="Proteomes" id="UP001501671"/>
    </source>
</evidence>
<name>A0ABP8H9G3_9BURK</name>
<keyword evidence="2" id="KW-0378">Hydrolase</keyword>
<dbReference type="GO" id="GO:0016787">
    <property type="term" value="F:hydrolase activity"/>
    <property type="evidence" value="ECO:0007669"/>
    <property type="project" value="UniProtKB-KW"/>
</dbReference>
<accession>A0ABP8H9G3</accession>
<comment type="caution">
    <text evidence="2">The sequence shown here is derived from an EMBL/GenBank/DDBJ whole genome shotgun (WGS) entry which is preliminary data.</text>
</comment>
<dbReference type="SUPFAM" id="SSF53474">
    <property type="entry name" value="alpha/beta-Hydrolases"/>
    <property type="match status" value="1"/>
</dbReference>
<reference evidence="3" key="1">
    <citation type="journal article" date="2019" name="Int. J. Syst. Evol. Microbiol.">
        <title>The Global Catalogue of Microorganisms (GCM) 10K type strain sequencing project: providing services to taxonomists for standard genome sequencing and annotation.</title>
        <authorList>
            <consortium name="The Broad Institute Genomics Platform"/>
            <consortium name="The Broad Institute Genome Sequencing Center for Infectious Disease"/>
            <person name="Wu L."/>
            <person name="Ma J."/>
        </authorList>
    </citation>
    <scope>NUCLEOTIDE SEQUENCE [LARGE SCALE GENOMIC DNA]</scope>
    <source>
        <strain evidence="3">JCM 17666</strain>
    </source>
</reference>
<dbReference type="Pfam" id="PF12697">
    <property type="entry name" value="Abhydrolase_6"/>
    <property type="match status" value="1"/>
</dbReference>
<sequence>MTQTSSEAYLAGLDARAEKIQQVEDGMRFAWRRWGSGPAVVLLHGGAGGWMHWARNIEALAGRFTVLAPDMPGFGDSDLPREGLDADSIAPYVERGIASILGQEPFDLVGFSFGSMVASFVAAKGPPALKALVLVSASSLGLFAGMPDLRSLRGVAGRDERRAVLRHNLLQMMLADPTSIDELALTIQETVAPRDRNKNRKLARTDVNLMLAAARRCRAFGIWGRQDFAYRDRFDDLLARVPNLRLDGVQIIEDGGHWVQYEQAEAFNAALLRFLGQPGAGAGGAPEATREERT</sequence>
<dbReference type="PANTHER" id="PTHR43798">
    <property type="entry name" value="MONOACYLGLYCEROL LIPASE"/>
    <property type="match status" value="1"/>
</dbReference>
<dbReference type="InterPro" id="IPR050266">
    <property type="entry name" value="AB_hydrolase_sf"/>
</dbReference>
<gene>
    <name evidence="2" type="ORF">GCM10023144_29790</name>
</gene>
<dbReference type="InterPro" id="IPR000073">
    <property type="entry name" value="AB_hydrolase_1"/>
</dbReference>
<feature type="domain" description="AB hydrolase-1" evidence="1">
    <location>
        <begin position="40"/>
        <end position="270"/>
    </location>
</feature>